<accession>A0A255YLI7</accession>
<dbReference type="PANTHER" id="PTHR10366">
    <property type="entry name" value="NAD DEPENDENT EPIMERASE/DEHYDRATASE"/>
    <property type="match status" value="1"/>
</dbReference>
<gene>
    <name evidence="4" type="ORF">CHU93_07435</name>
</gene>
<dbReference type="EMBL" id="NOXT01000103">
    <property type="protein sequence ID" value="OYQ30028.1"/>
    <property type="molecule type" value="Genomic_DNA"/>
</dbReference>
<evidence type="ECO:0000313" key="4">
    <source>
        <dbReference type="EMBL" id="OYQ30028.1"/>
    </source>
</evidence>
<sequence>MGGESQKGKVLVTGASGYIAGFVIKALVADGWQVRGTIRNLARAAEVRATLGLPNLELVACDLMSDAGWAEAMAGVDYVQHIASPIPAGEPKDPNELIVPAREGALRALRFAQAAGVKRVVMTSSMAAIAYGHPDGSPPFTEANWSNIDSMDAYAYIKSKTLAERAARDWMAAHGGAMEYVSINPAAVLGPVLGADFSTSLEVVKKLLDGALPGLPNLGFGVVDVRDVAALHVQAMVTAGLNGERFIAQGRFIWMREVAEVLKAGLGAKAKRVPTRGLPNWLLKLLANFDATLKMVVPELGRRRDASAVHALQLLGWKTRDEATTILDCANSLIEKGLVKG</sequence>
<evidence type="ECO:0000313" key="5">
    <source>
        <dbReference type="Proteomes" id="UP000216991"/>
    </source>
</evidence>
<evidence type="ECO:0000259" key="3">
    <source>
        <dbReference type="Pfam" id="PF01370"/>
    </source>
</evidence>
<evidence type="ECO:0000256" key="2">
    <source>
        <dbReference type="ARBA" id="ARBA00023445"/>
    </source>
</evidence>
<dbReference type="SUPFAM" id="SSF51735">
    <property type="entry name" value="NAD(P)-binding Rossmann-fold domains"/>
    <property type="match status" value="1"/>
</dbReference>
<dbReference type="PANTHER" id="PTHR10366:SF564">
    <property type="entry name" value="STEROL-4-ALPHA-CARBOXYLATE 3-DEHYDROGENASE, DECARBOXYLATING"/>
    <property type="match status" value="1"/>
</dbReference>
<dbReference type="CDD" id="cd05227">
    <property type="entry name" value="AR_SDR_e"/>
    <property type="match status" value="1"/>
</dbReference>
<dbReference type="FunFam" id="3.40.50.720:FF:000336">
    <property type="entry name" value="Aldehyde reductase"/>
    <property type="match status" value="1"/>
</dbReference>
<dbReference type="RefSeq" id="WP_094473464.1">
    <property type="nucleotide sequence ID" value="NZ_NOXT01000103.1"/>
</dbReference>
<comment type="similarity">
    <text evidence="2">Belongs to the NAD(P)-dependent epimerase/dehydratase family. Dihydroflavonol-4-reductase subfamily.</text>
</comment>
<dbReference type="OrthoDB" id="9778052at2"/>
<evidence type="ECO:0000256" key="1">
    <source>
        <dbReference type="ARBA" id="ARBA00023002"/>
    </source>
</evidence>
<dbReference type="Proteomes" id="UP000216991">
    <property type="component" value="Unassembled WGS sequence"/>
</dbReference>
<feature type="domain" description="NAD-dependent epimerase/dehydratase" evidence="3">
    <location>
        <begin position="10"/>
        <end position="243"/>
    </location>
</feature>
<comment type="caution">
    <text evidence="4">The sequence shown here is derived from an EMBL/GenBank/DDBJ whole genome shotgun (WGS) entry which is preliminary data.</text>
</comment>
<name>A0A255YLI7_9SPHN</name>
<reference evidence="4 5" key="1">
    <citation type="submission" date="2017-07" db="EMBL/GenBank/DDBJ databases">
        <title>Sandarakinorhabdus cyanobacteriorum sp. nov., a novel bacterium isolated from cyanobacterial aggregates in a eutrophic lake.</title>
        <authorList>
            <person name="Cai H."/>
        </authorList>
    </citation>
    <scope>NUCLEOTIDE SEQUENCE [LARGE SCALE GENOMIC DNA]</scope>
    <source>
        <strain evidence="4 5">TH057</strain>
    </source>
</reference>
<dbReference type="GO" id="GO:0016616">
    <property type="term" value="F:oxidoreductase activity, acting on the CH-OH group of donors, NAD or NADP as acceptor"/>
    <property type="evidence" value="ECO:0007669"/>
    <property type="project" value="TreeGrafter"/>
</dbReference>
<dbReference type="AlphaFoldDB" id="A0A255YLI7"/>
<dbReference type="InterPro" id="IPR050425">
    <property type="entry name" value="NAD(P)_dehydrat-like"/>
</dbReference>
<dbReference type="Gene3D" id="3.40.50.720">
    <property type="entry name" value="NAD(P)-binding Rossmann-like Domain"/>
    <property type="match status" value="1"/>
</dbReference>
<organism evidence="4 5">
    <name type="scientific">Sandarakinorhabdus cyanobacteriorum</name>
    <dbReference type="NCBI Taxonomy" id="1981098"/>
    <lineage>
        <taxon>Bacteria</taxon>
        <taxon>Pseudomonadati</taxon>
        <taxon>Pseudomonadota</taxon>
        <taxon>Alphaproteobacteria</taxon>
        <taxon>Sphingomonadales</taxon>
        <taxon>Sphingosinicellaceae</taxon>
        <taxon>Sandarakinorhabdus</taxon>
    </lineage>
</organism>
<dbReference type="InterPro" id="IPR001509">
    <property type="entry name" value="Epimerase_deHydtase"/>
</dbReference>
<keyword evidence="5" id="KW-1185">Reference proteome</keyword>
<keyword evidence="1" id="KW-0560">Oxidoreductase</keyword>
<proteinExistence type="inferred from homology"/>
<dbReference type="InterPro" id="IPR036291">
    <property type="entry name" value="NAD(P)-bd_dom_sf"/>
</dbReference>
<protein>
    <submittedName>
        <fullName evidence="4">Epimerase</fullName>
    </submittedName>
</protein>
<dbReference type="Pfam" id="PF01370">
    <property type="entry name" value="Epimerase"/>
    <property type="match status" value="1"/>
</dbReference>